<dbReference type="AlphaFoldDB" id="A0A560G3Z4"/>
<evidence type="ECO:0000313" key="3">
    <source>
        <dbReference type="Proteomes" id="UP000316545"/>
    </source>
</evidence>
<gene>
    <name evidence="2" type="ORF">FBZ88_105263</name>
</gene>
<evidence type="ECO:0000313" key="2">
    <source>
        <dbReference type="EMBL" id="TWB28544.1"/>
    </source>
</evidence>
<sequence length="137" mass="14791">MKGVAADGVVVYARLFTKKVAGLDGTAPKEPVRRPRRCQGWIIGVSSMGQAKQWTLLRAAEQCYRVAASVPSGPERDLWIRRGGMLEADSVAALLTGPWPERWPARTVPDDLPYDEAAESPSVSSVSADTAKPSLVE</sequence>
<protein>
    <submittedName>
        <fullName evidence="2">Uncharacterized protein</fullName>
    </submittedName>
</protein>
<dbReference type="Proteomes" id="UP000316545">
    <property type="component" value="Unassembled WGS sequence"/>
</dbReference>
<evidence type="ECO:0000256" key="1">
    <source>
        <dbReference type="SAM" id="MobiDB-lite"/>
    </source>
</evidence>
<comment type="caution">
    <text evidence="2">The sequence shown here is derived from an EMBL/GenBank/DDBJ whole genome shotgun (WGS) entry which is preliminary data.</text>
</comment>
<feature type="compositionally biased region" description="Low complexity" evidence="1">
    <location>
        <begin position="119"/>
        <end position="128"/>
    </location>
</feature>
<dbReference type="EMBL" id="VITO01000005">
    <property type="protein sequence ID" value="TWB28544.1"/>
    <property type="molecule type" value="Genomic_DNA"/>
</dbReference>
<feature type="region of interest" description="Disordered" evidence="1">
    <location>
        <begin position="100"/>
        <end position="137"/>
    </location>
</feature>
<name>A0A560G3Z4_9PROT</name>
<accession>A0A560G3Z4</accession>
<keyword evidence="3" id="KW-1185">Reference proteome</keyword>
<proteinExistence type="predicted"/>
<reference evidence="2 3" key="1">
    <citation type="submission" date="2019-06" db="EMBL/GenBank/DDBJ databases">
        <title>Genomic Encyclopedia of Type Strains, Phase IV (KMG-V): Genome sequencing to study the core and pangenomes of soil and plant-associated prokaryotes.</title>
        <authorList>
            <person name="Whitman W."/>
        </authorList>
    </citation>
    <scope>NUCLEOTIDE SEQUENCE [LARGE SCALE GENOMIC DNA]</scope>
    <source>
        <strain evidence="2 3">BR 11865</strain>
    </source>
</reference>
<organism evidence="2 3">
    <name type="scientific">Nitrospirillum amazonense</name>
    <dbReference type="NCBI Taxonomy" id="28077"/>
    <lineage>
        <taxon>Bacteria</taxon>
        <taxon>Pseudomonadati</taxon>
        <taxon>Pseudomonadota</taxon>
        <taxon>Alphaproteobacteria</taxon>
        <taxon>Rhodospirillales</taxon>
        <taxon>Azospirillaceae</taxon>
        <taxon>Nitrospirillum</taxon>
    </lineage>
</organism>